<organism evidence="4 5">
    <name type="scientific">Chanos chanos</name>
    <name type="common">Milkfish</name>
    <name type="synonym">Mugil chanos</name>
    <dbReference type="NCBI Taxonomy" id="29144"/>
    <lineage>
        <taxon>Eukaryota</taxon>
        <taxon>Metazoa</taxon>
        <taxon>Chordata</taxon>
        <taxon>Craniata</taxon>
        <taxon>Vertebrata</taxon>
        <taxon>Euteleostomi</taxon>
        <taxon>Actinopterygii</taxon>
        <taxon>Neopterygii</taxon>
        <taxon>Teleostei</taxon>
        <taxon>Ostariophysi</taxon>
        <taxon>Gonorynchiformes</taxon>
        <taxon>Chanidae</taxon>
        <taxon>Chanos</taxon>
    </lineage>
</organism>
<accession>A0A6J2WCV9</accession>
<feature type="domain" description="Nuclear receptor-binding factor 2 MIT" evidence="3">
    <location>
        <begin position="4"/>
        <end position="79"/>
    </location>
</feature>
<dbReference type="InterPro" id="IPR033393">
    <property type="entry name" value="NRBF2_MIT"/>
</dbReference>
<feature type="domain" description="Nuclear receptor-binding factor 2 C-terminal" evidence="2">
    <location>
        <begin position="114"/>
        <end position="172"/>
    </location>
</feature>
<reference evidence="5" key="1">
    <citation type="submission" date="2025-08" db="UniProtKB">
        <authorList>
            <consortium name="RefSeq"/>
        </authorList>
    </citation>
    <scope>IDENTIFICATION</scope>
</reference>
<keyword evidence="4" id="KW-1185">Reference proteome</keyword>
<gene>
    <name evidence="5" type="primary">nrbf2a</name>
</gene>
<dbReference type="Pfam" id="PF17169">
    <property type="entry name" value="NRBF2_MIT"/>
    <property type="match status" value="1"/>
</dbReference>
<dbReference type="PANTHER" id="PTHR14964:SF2">
    <property type="entry name" value="NUCLEAR RECEPTOR-BINDING FACTOR 2"/>
    <property type="match status" value="1"/>
</dbReference>
<evidence type="ECO:0000256" key="1">
    <source>
        <dbReference type="SAM" id="MobiDB-lite"/>
    </source>
</evidence>
<sequence length="218" mass="24741">MEVMDGPLNRAHQCGRKADRLLAQEKYEEAMACHGEAADLLWKALQITQCEQVQLSLELQRVRHVQQQRQIQESLRRARLSGKPVVNPLKPATSLPPTPPPKTISHPPASPPVRPPMGSKAVKDDKTRLEEQSTAIADLRKLVVLLLVENEHLLAENVRLKLENAHLRREPYVDQQSPHLTLLPQETEPVQNLSVPPLPLLHLPPELQVEIQELWDRE</sequence>
<dbReference type="RefSeq" id="XP_030643295.1">
    <property type="nucleotide sequence ID" value="XM_030787435.1"/>
</dbReference>
<dbReference type="SUPFAM" id="SSF140361">
    <property type="entry name" value="MIT domain-like"/>
    <property type="match status" value="1"/>
</dbReference>
<dbReference type="InParanoid" id="A0A6J2WCV9"/>
<evidence type="ECO:0000313" key="4">
    <source>
        <dbReference type="Proteomes" id="UP000504632"/>
    </source>
</evidence>
<evidence type="ECO:0000313" key="5">
    <source>
        <dbReference type="RefSeq" id="XP_030643295.1"/>
    </source>
</evidence>
<dbReference type="Proteomes" id="UP000504632">
    <property type="component" value="Chromosome 10"/>
</dbReference>
<feature type="compositionally biased region" description="Pro residues" evidence="1">
    <location>
        <begin position="94"/>
        <end position="115"/>
    </location>
</feature>
<dbReference type="InterPro" id="IPR039679">
    <property type="entry name" value="NRBF2"/>
</dbReference>
<dbReference type="GeneID" id="115823387"/>
<keyword evidence="5" id="KW-0675">Receptor</keyword>
<evidence type="ECO:0000259" key="2">
    <source>
        <dbReference type="Pfam" id="PF08961"/>
    </source>
</evidence>
<proteinExistence type="predicted"/>
<protein>
    <submittedName>
        <fullName evidence="5">Nuclear receptor binding factor 2a</fullName>
    </submittedName>
</protein>
<dbReference type="CTD" id="571581"/>
<name>A0A6J2WCV9_CHACN</name>
<dbReference type="Gene3D" id="1.20.58.80">
    <property type="entry name" value="Phosphotransferase system, lactose/cellobiose-type IIA subunit"/>
    <property type="match status" value="1"/>
</dbReference>
<dbReference type="AlphaFoldDB" id="A0A6J2WCV9"/>
<dbReference type="Pfam" id="PF08961">
    <property type="entry name" value="NRBF2"/>
    <property type="match status" value="1"/>
</dbReference>
<dbReference type="GO" id="GO:0006914">
    <property type="term" value="P:autophagy"/>
    <property type="evidence" value="ECO:0007669"/>
    <property type="project" value="InterPro"/>
</dbReference>
<dbReference type="PANTHER" id="PTHR14964">
    <property type="entry name" value="NUCLEAR RECEPTOR BINDING FACTOR 2"/>
    <property type="match status" value="1"/>
</dbReference>
<dbReference type="InterPro" id="IPR015056">
    <property type="entry name" value="NRBF2_C"/>
</dbReference>
<dbReference type="OrthoDB" id="3694230at2759"/>
<feature type="region of interest" description="Disordered" evidence="1">
    <location>
        <begin position="78"/>
        <end position="126"/>
    </location>
</feature>
<evidence type="ECO:0000259" key="3">
    <source>
        <dbReference type="Pfam" id="PF17169"/>
    </source>
</evidence>